<dbReference type="AlphaFoldDB" id="A0A699JW97"/>
<accession>A0A699JW97</accession>
<dbReference type="EMBL" id="BKCJ010448023">
    <property type="protein sequence ID" value="GFA57353.1"/>
    <property type="molecule type" value="Genomic_DNA"/>
</dbReference>
<feature type="compositionally biased region" description="Polar residues" evidence="1">
    <location>
        <begin position="30"/>
        <end position="42"/>
    </location>
</feature>
<feature type="non-terminal residue" evidence="2">
    <location>
        <position position="415"/>
    </location>
</feature>
<dbReference type="InterPro" id="IPR021109">
    <property type="entry name" value="Peptidase_aspartic_dom_sf"/>
</dbReference>
<feature type="region of interest" description="Disordered" evidence="1">
    <location>
        <begin position="29"/>
        <end position="67"/>
    </location>
</feature>
<feature type="region of interest" description="Disordered" evidence="1">
    <location>
        <begin position="167"/>
        <end position="187"/>
    </location>
</feature>
<name>A0A699JW97_TANCI</name>
<keyword evidence="2" id="KW-0548">Nucleotidyltransferase</keyword>
<keyword evidence="2" id="KW-0808">Transferase</keyword>
<evidence type="ECO:0000256" key="1">
    <source>
        <dbReference type="SAM" id="MobiDB-lite"/>
    </source>
</evidence>
<dbReference type="PANTHER" id="PTHR15503">
    <property type="entry name" value="LDOC1 RELATED"/>
    <property type="match status" value="1"/>
</dbReference>
<keyword evidence="2" id="KW-0695">RNA-directed DNA polymerase</keyword>
<dbReference type="PANTHER" id="PTHR15503:SF42">
    <property type="entry name" value="ZINC FINGER, CCHC-TYPE, RETROTRANSPOSON GAG DOMAIN, ASPARTIC PEPTIDASE DOMAIN PROTEIN-RELATED"/>
    <property type="match status" value="1"/>
</dbReference>
<gene>
    <name evidence="2" type="ORF">Tci_629325</name>
</gene>
<dbReference type="GO" id="GO:0004190">
    <property type="term" value="F:aspartic-type endopeptidase activity"/>
    <property type="evidence" value="ECO:0007669"/>
    <property type="project" value="InterPro"/>
</dbReference>
<organism evidence="2">
    <name type="scientific">Tanacetum cinerariifolium</name>
    <name type="common">Dalmatian daisy</name>
    <name type="synonym">Chrysanthemum cinerariifolium</name>
    <dbReference type="NCBI Taxonomy" id="118510"/>
    <lineage>
        <taxon>Eukaryota</taxon>
        <taxon>Viridiplantae</taxon>
        <taxon>Streptophyta</taxon>
        <taxon>Embryophyta</taxon>
        <taxon>Tracheophyta</taxon>
        <taxon>Spermatophyta</taxon>
        <taxon>Magnoliopsida</taxon>
        <taxon>eudicotyledons</taxon>
        <taxon>Gunneridae</taxon>
        <taxon>Pentapetalae</taxon>
        <taxon>asterids</taxon>
        <taxon>campanulids</taxon>
        <taxon>Asterales</taxon>
        <taxon>Asteraceae</taxon>
        <taxon>Asteroideae</taxon>
        <taxon>Anthemideae</taxon>
        <taxon>Anthemidinae</taxon>
        <taxon>Tanacetum</taxon>
    </lineage>
</organism>
<protein>
    <submittedName>
        <fullName evidence="2">Reverse transcriptase domain-containing protein</fullName>
    </submittedName>
</protein>
<feature type="compositionally biased region" description="Basic and acidic residues" evidence="1">
    <location>
        <begin position="167"/>
        <end position="181"/>
    </location>
</feature>
<proteinExistence type="predicted"/>
<feature type="non-terminal residue" evidence="2">
    <location>
        <position position="1"/>
    </location>
</feature>
<dbReference type="PROSITE" id="PS00141">
    <property type="entry name" value="ASP_PROTEASE"/>
    <property type="match status" value="1"/>
</dbReference>
<dbReference type="InterPro" id="IPR032567">
    <property type="entry name" value="RTL1-rel"/>
</dbReference>
<sequence>YIPKPVYLEYLALLVDDILVEDKPLPADASLTSLSPGYTTDSNPKKDLEEDPKEDPADYPVDEEDKEEEHLALADSFDVHNVDTVPSAEDAEEFETGAHDHVTRAIMRIQELEAGARIDTLEDTSSIVYFIKMSPKRTATTTTHMTDAQIKALIPKGVATALAEYETTRSRNGDDSHDSRTGVRRQAPTARECTYSDFLKCQPLNFKGTEGVAGNGNILARAYAVGTVGTNPNSNVVTGMFLLNNRYASILFDTGADMSFVSTTFWSLIDIIPTTLDYGYDFELADGKIIMVNTLIRGYTLNFLNHPFNIDLMPIELGSFDVIIGMDWLSRYHAVIDCAENIVSLECLLHEPSVDDNLISGRSSSRHSTLEVDRTSHQFLEANNGSSPLAYLILGAAPGIKLSFKISLVELVECP</sequence>
<dbReference type="CDD" id="cd00303">
    <property type="entry name" value="retropepsin_like"/>
    <property type="match status" value="1"/>
</dbReference>
<dbReference type="Pfam" id="PF08284">
    <property type="entry name" value="RVP_2"/>
    <property type="match status" value="1"/>
</dbReference>
<dbReference type="Gene3D" id="2.40.70.10">
    <property type="entry name" value="Acid Proteases"/>
    <property type="match status" value="1"/>
</dbReference>
<reference evidence="2" key="1">
    <citation type="journal article" date="2019" name="Sci. Rep.">
        <title>Draft genome of Tanacetum cinerariifolium, the natural source of mosquito coil.</title>
        <authorList>
            <person name="Yamashiro T."/>
            <person name="Shiraishi A."/>
            <person name="Satake H."/>
            <person name="Nakayama K."/>
        </authorList>
    </citation>
    <scope>NUCLEOTIDE SEQUENCE</scope>
</reference>
<dbReference type="SUPFAM" id="SSF50630">
    <property type="entry name" value="Acid proteases"/>
    <property type="match status" value="1"/>
</dbReference>
<dbReference type="GO" id="GO:0006508">
    <property type="term" value="P:proteolysis"/>
    <property type="evidence" value="ECO:0007669"/>
    <property type="project" value="InterPro"/>
</dbReference>
<dbReference type="InterPro" id="IPR001969">
    <property type="entry name" value="Aspartic_peptidase_AS"/>
</dbReference>
<evidence type="ECO:0000313" key="2">
    <source>
        <dbReference type="EMBL" id="GFA57353.1"/>
    </source>
</evidence>
<dbReference type="GO" id="GO:0003964">
    <property type="term" value="F:RNA-directed DNA polymerase activity"/>
    <property type="evidence" value="ECO:0007669"/>
    <property type="project" value="UniProtKB-KW"/>
</dbReference>
<comment type="caution">
    <text evidence="2">The sequence shown here is derived from an EMBL/GenBank/DDBJ whole genome shotgun (WGS) entry which is preliminary data.</text>
</comment>